<gene>
    <name evidence="2" type="ORF">FJQ98_10465</name>
</gene>
<name>A0ABX7AX18_9BACI</name>
<protein>
    <recommendedName>
        <fullName evidence="1">Thiopeptide-type bacteriocin biosynthesis domain-containing protein</fullName>
    </recommendedName>
</protein>
<proteinExistence type="predicted"/>
<sequence length="290" mass="34907">MNKEWISLHIFYHNFSRLDFLLNNLIYPLKNKYLQGSQYFFLRYWEGGPHIRLRVTDKNLQLDTIIQHIEEFLSKYPDISTITKNDFYGQRMNLEREDIKKYKWYENNSIKVIPYHIENDYFTKSNEDMIHVLLHCSSEFCLDLLGQLHDKEKKIQAAIYFTLILISYLMNFKHEQILDFSYNHSKSWASISDKDLIQNKAKRYIENNKVSFYKKINKWDEFLSNNGFFEQIVFNCKKIQYENNFSDDTNYFLGGYIHTTMNRIGLTPIEETFVLAIVHEAVDKKLFLAK</sequence>
<evidence type="ECO:0000259" key="1">
    <source>
        <dbReference type="Pfam" id="PF14028"/>
    </source>
</evidence>
<reference evidence="2 3" key="1">
    <citation type="submission" date="2020-01" db="EMBL/GenBank/DDBJ databases">
        <authorList>
            <person name="Liu G."/>
            <person name="Liu B."/>
        </authorList>
    </citation>
    <scope>NUCLEOTIDE SEQUENCE [LARGE SCALE GENOMIC DNA]</scope>
    <source>
        <strain evidence="2 3">FJAT-51161</strain>
    </source>
</reference>
<evidence type="ECO:0000313" key="2">
    <source>
        <dbReference type="EMBL" id="QQP14394.1"/>
    </source>
</evidence>
<evidence type="ECO:0000313" key="3">
    <source>
        <dbReference type="Proteomes" id="UP000596049"/>
    </source>
</evidence>
<dbReference type="RefSeq" id="WP_053593004.1">
    <property type="nucleotide sequence ID" value="NZ_CP067341.1"/>
</dbReference>
<dbReference type="Proteomes" id="UP000596049">
    <property type="component" value="Chromosome"/>
</dbReference>
<dbReference type="EMBL" id="CP067341">
    <property type="protein sequence ID" value="QQP14394.1"/>
    <property type="molecule type" value="Genomic_DNA"/>
</dbReference>
<accession>A0ABX7AX18</accession>
<feature type="domain" description="Thiopeptide-type bacteriocin biosynthesis" evidence="1">
    <location>
        <begin position="5"/>
        <end position="281"/>
    </location>
</feature>
<dbReference type="InterPro" id="IPR023809">
    <property type="entry name" value="Thiopep_bacteriocin_synth_dom"/>
</dbReference>
<keyword evidence="3" id="KW-1185">Reference proteome</keyword>
<organism evidence="2 3">
    <name type="scientific">Lysinibacillus agricola</name>
    <dbReference type="NCBI Taxonomy" id="2590012"/>
    <lineage>
        <taxon>Bacteria</taxon>
        <taxon>Bacillati</taxon>
        <taxon>Bacillota</taxon>
        <taxon>Bacilli</taxon>
        <taxon>Bacillales</taxon>
        <taxon>Bacillaceae</taxon>
        <taxon>Lysinibacillus</taxon>
    </lineage>
</organism>
<dbReference type="Pfam" id="PF14028">
    <property type="entry name" value="Lant_dehydr_C"/>
    <property type="match status" value="1"/>
</dbReference>